<feature type="transmembrane region" description="Helical" evidence="6">
    <location>
        <begin position="136"/>
        <end position="156"/>
    </location>
</feature>
<comment type="caution">
    <text evidence="8">The sequence shown here is derived from an EMBL/GenBank/DDBJ whole genome shotgun (WGS) entry which is preliminary data.</text>
</comment>
<feature type="transmembrane region" description="Helical" evidence="6">
    <location>
        <begin position="102"/>
        <end position="124"/>
    </location>
</feature>
<keyword evidence="4" id="KW-0408">Iron</keyword>
<feature type="transmembrane region" description="Helical" evidence="6">
    <location>
        <begin position="190"/>
        <end position="213"/>
    </location>
</feature>
<dbReference type="OrthoDB" id="9794954at2"/>
<dbReference type="InterPro" id="IPR017896">
    <property type="entry name" value="4Fe4S_Fe-S-bd"/>
</dbReference>
<dbReference type="Pfam" id="PF02754">
    <property type="entry name" value="CCG"/>
    <property type="match status" value="2"/>
</dbReference>
<evidence type="ECO:0000256" key="2">
    <source>
        <dbReference type="ARBA" id="ARBA00022723"/>
    </source>
</evidence>
<keyword evidence="9" id="KW-1185">Reference proteome</keyword>
<reference evidence="8 9" key="1">
    <citation type="submission" date="2015-12" db="EMBL/GenBank/DDBJ databases">
        <title>Draft genome sequence of Acidibacillus ferrooxidans ITV001, isolated from a chalcopyrite acid mine drainage site in Brazil.</title>
        <authorList>
            <person name="Dall'Agnol H."/>
            <person name="Nancucheo I."/>
            <person name="Johnson B."/>
            <person name="Oliveira R."/>
            <person name="Leite L."/>
            <person name="Pylro V."/>
            <person name="Nunes G.L."/>
            <person name="Tzotzos G."/>
            <person name="Fernandes G.R."/>
            <person name="Dutra J."/>
            <person name="Orellana S.C."/>
            <person name="Oliveira G."/>
        </authorList>
    </citation>
    <scope>NUCLEOTIDE SEQUENCE [LARGE SCALE GENOMIC DNA]</scope>
    <source>
        <strain evidence="9">ITV01</strain>
    </source>
</reference>
<keyword evidence="6" id="KW-0812">Transmembrane</keyword>
<keyword evidence="2" id="KW-0479">Metal-binding</keyword>
<dbReference type="InterPro" id="IPR017900">
    <property type="entry name" value="4Fe4S_Fe_S_CS"/>
</dbReference>
<feature type="transmembrane region" description="Helical" evidence="6">
    <location>
        <begin position="6"/>
        <end position="25"/>
    </location>
</feature>
<evidence type="ECO:0000259" key="7">
    <source>
        <dbReference type="PROSITE" id="PS51379"/>
    </source>
</evidence>
<dbReference type="PROSITE" id="PS00198">
    <property type="entry name" value="4FE4S_FER_1"/>
    <property type="match status" value="1"/>
</dbReference>
<feature type="transmembrane region" description="Helical" evidence="6">
    <location>
        <begin position="60"/>
        <end position="82"/>
    </location>
</feature>
<dbReference type="InterPro" id="IPR051460">
    <property type="entry name" value="HdrC_iron-sulfur_subunit"/>
</dbReference>
<dbReference type="SUPFAM" id="SSF46548">
    <property type="entry name" value="alpha-helical ferredoxin"/>
    <property type="match status" value="1"/>
</dbReference>
<dbReference type="PROSITE" id="PS51379">
    <property type="entry name" value="4FE4S_FER_2"/>
    <property type="match status" value="2"/>
</dbReference>
<dbReference type="Gene3D" id="1.20.950.20">
    <property type="entry name" value="Transmembrane di-heme cytochromes, Chain C"/>
    <property type="match status" value="1"/>
</dbReference>
<evidence type="ECO:0000313" key="9">
    <source>
        <dbReference type="Proteomes" id="UP000053557"/>
    </source>
</evidence>
<accession>A0A101XPN1</accession>
<dbReference type="InterPro" id="IPR004017">
    <property type="entry name" value="Cys_rich_dom"/>
</dbReference>
<dbReference type="SUPFAM" id="SSF103501">
    <property type="entry name" value="Respiratory nitrate reductase 1 gamma chain"/>
    <property type="match status" value="1"/>
</dbReference>
<dbReference type="EMBL" id="LPVJ01000054">
    <property type="protein sequence ID" value="KUO95297.1"/>
    <property type="molecule type" value="Genomic_DNA"/>
</dbReference>
<keyword evidence="3" id="KW-0560">Oxidoreductase</keyword>
<dbReference type="PANTHER" id="PTHR43255:SF1">
    <property type="entry name" value="IRON-SULFUR-BINDING OXIDOREDUCTASE FADF-RELATED"/>
    <property type="match status" value="1"/>
</dbReference>
<evidence type="ECO:0000256" key="5">
    <source>
        <dbReference type="ARBA" id="ARBA00023014"/>
    </source>
</evidence>
<name>A0A101XPN1_9BACL</name>
<feature type="domain" description="4Fe-4S ferredoxin-type" evidence="7">
    <location>
        <begin position="262"/>
        <end position="293"/>
    </location>
</feature>
<proteinExistence type="predicted"/>
<feature type="domain" description="4Fe-4S ferredoxin-type" evidence="7">
    <location>
        <begin position="329"/>
        <end position="362"/>
    </location>
</feature>
<protein>
    <recommendedName>
        <fullName evidence="7">4Fe-4S ferredoxin-type domain-containing protein</fullName>
    </recommendedName>
</protein>
<dbReference type="InterPro" id="IPR009051">
    <property type="entry name" value="Helical_ferredxn"/>
</dbReference>
<dbReference type="Gene3D" id="1.10.1060.10">
    <property type="entry name" value="Alpha-helical ferredoxin"/>
    <property type="match status" value="1"/>
</dbReference>
<sequence length="657" mass="73638">MQPLRIIAFTVLLIAALIGFFSGIYQRYRFLRLGQAEQRSDHSEERMKGFFKYVLGQGKVLAEPSGIGHFFIFWGFIILGFGELDFFGFDLFGGHIPGFTQGWFTFTQELFAAFVMVAVIVALIRRYVWRPMRIEPTFEAGFILGLIFIIVATLFLTTGLDAVASGAYTVPAAPMSSLVAYWFSGMSPSVAGNLAQVFFWIHTLSIFGFLVFIPRSKHLHMIGAVFNTYYRNLGPVGKLKTLDLSDETVEEFGVAKVTQLSWKQLLDGYACTECGRCHVSCPATLTGKDLSPKYLILKMKDHLVDQGPSLLKMAAGGEDYTASLPDLVGEVYTEDEIWACTTCRACEEACPVFNEHVSLIVDLRRDLVLTKGSAPGEVNRTFTNLERHSNEWGRPRSARAEWAEGLGIRVMEDVEGAVDYLYYVGTAVSYDPRNQKIAQSFVKLLQKANVDFAILGKEEESDGDSARRLGNEFLYQELVERNVELFKAYGVKKIVTTDPHAFNQFSKEYKDFGLDIEVLHHTQFLAELLKEGRIIPTQRVEKTVTYHDPCYLGRYNGEYDAPRYILEHIPGLTVLEMERSRNKSMCCGAGGGSMFKEETGEKRINVERTEQALETGATTIATACPYCMTMMIDGTKAKGVEEEIDTNDIAELLCMAV</sequence>
<dbReference type="Proteomes" id="UP000053557">
    <property type="component" value="Unassembled WGS sequence"/>
</dbReference>
<dbReference type="Pfam" id="PF13187">
    <property type="entry name" value="Fer4_9"/>
    <property type="match status" value="1"/>
</dbReference>
<keyword evidence="1" id="KW-0004">4Fe-4S</keyword>
<evidence type="ECO:0000256" key="4">
    <source>
        <dbReference type="ARBA" id="ARBA00023004"/>
    </source>
</evidence>
<organism evidence="8 9">
    <name type="scientific">Ferroacidibacillus organovorans</name>
    <dbReference type="NCBI Taxonomy" id="1765683"/>
    <lineage>
        <taxon>Bacteria</taxon>
        <taxon>Bacillati</taxon>
        <taxon>Bacillota</taxon>
        <taxon>Bacilli</taxon>
        <taxon>Bacillales</taxon>
        <taxon>Alicyclobacillaceae</taxon>
        <taxon>Ferroacidibacillus</taxon>
    </lineage>
</organism>
<dbReference type="InterPro" id="IPR036197">
    <property type="entry name" value="NarG-like_sf"/>
</dbReference>
<dbReference type="RefSeq" id="WP_067718061.1">
    <property type="nucleotide sequence ID" value="NZ_LPVJ01000054.1"/>
</dbReference>
<evidence type="ECO:0000313" key="8">
    <source>
        <dbReference type="EMBL" id="KUO95297.1"/>
    </source>
</evidence>
<keyword evidence="6" id="KW-1133">Transmembrane helix</keyword>
<dbReference type="AlphaFoldDB" id="A0A101XPN1"/>
<gene>
    <name evidence="8" type="ORF">ATW55_14300</name>
</gene>
<dbReference type="PANTHER" id="PTHR43255">
    <property type="entry name" value="IRON-SULFUR-BINDING OXIDOREDUCTASE FADF-RELATED-RELATED"/>
    <property type="match status" value="1"/>
</dbReference>
<feature type="transmembrane region" description="Helical" evidence="6">
    <location>
        <begin position="162"/>
        <end position="183"/>
    </location>
</feature>
<evidence type="ECO:0000256" key="1">
    <source>
        <dbReference type="ARBA" id="ARBA00022485"/>
    </source>
</evidence>
<dbReference type="GO" id="GO:0051539">
    <property type="term" value="F:4 iron, 4 sulfur cluster binding"/>
    <property type="evidence" value="ECO:0007669"/>
    <property type="project" value="UniProtKB-KW"/>
</dbReference>
<dbReference type="GO" id="GO:0016491">
    <property type="term" value="F:oxidoreductase activity"/>
    <property type="evidence" value="ECO:0007669"/>
    <property type="project" value="UniProtKB-KW"/>
</dbReference>
<keyword evidence="6" id="KW-0472">Membrane</keyword>
<dbReference type="GO" id="GO:0005886">
    <property type="term" value="C:plasma membrane"/>
    <property type="evidence" value="ECO:0007669"/>
    <property type="project" value="TreeGrafter"/>
</dbReference>
<dbReference type="GO" id="GO:0046872">
    <property type="term" value="F:metal ion binding"/>
    <property type="evidence" value="ECO:0007669"/>
    <property type="project" value="UniProtKB-KW"/>
</dbReference>
<evidence type="ECO:0000256" key="3">
    <source>
        <dbReference type="ARBA" id="ARBA00023002"/>
    </source>
</evidence>
<evidence type="ECO:0000256" key="6">
    <source>
        <dbReference type="SAM" id="Phobius"/>
    </source>
</evidence>
<keyword evidence="5" id="KW-0411">Iron-sulfur</keyword>